<accession>F0T853</accession>
<dbReference type="HOGENOM" id="CLU_2177897_0_0_2"/>
<feature type="transmembrane region" description="Helical" evidence="1">
    <location>
        <begin position="31"/>
        <end position="50"/>
    </location>
</feature>
<keyword evidence="1" id="KW-1133">Transmembrane helix</keyword>
<evidence type="ECO:0000313" key="3">
    <source>
        <dbReference type="Proteomes" id="UP000007490"/>
    </source>
</evidence>
<proteinExistence type="predicted"/>
<dbReference type="Proteomes" id="UP000007490">
    <property type="component" value="Chromosome"/>
</dbReference>
<dbReference type="InterPro" id="IPR035350">
    <property type="entry name" value="DUF5400"/>
</dbReference>
<organism evidence="2 3">
    <name type="scientific">Methanobacterium lacus (strain AL-21)</name>
    <dbReference type="NCBI Taxonomy" id="877455"/>
    <lineage>
        <taxon>Archaea</taxon>
        <taxon>Methanobacteriati</taxon>
        <taxon>Methanobacteriota</taxon>
        <taxon>Methanomada group</taxon>
        <taxon>Methanobacteria</taxon>
        <taxon>Methanobacteriales</taxon>
        <taxon>Methanobacteriaceae</taxon>
        <taxon>Methanobacterium</taxon>
    </lineage>
</organism>
<keyword evidence="1" id="KW-0472">Membrane</keyword>
<dbReference type="STRING" id="877455.Metbo_1441"/>
<protein>
    <submittedName>
        <fullName evidence="2">Uncharacterized protein</fullName>
    </submittedName>
</protein>
<feature type="transmembrane region" description="Helical" evidence="1">
    <location>
        <begin position="56"/>
        <end position="77"/>
    </location>
</feature>
<dbReference type="OrthoDB" id="65971at2157"/>
<gene>
    <name evidence="2" type="ordered locus">Metbo_1441</name>
</gene>
<dbReference type="AlphaFoldDB" id="F0T853"/>
<reference evidence="3" key="1">
    <citation type="submission" date="2011-02" db="EMBL/GenBank/DDBJ databases">
        <title>Complete sequence of Methanobacterium sp. AL-21.</title>
        <authorList>
            <consortium name="US DOE Joint Genome Institute"/>
            <person name="Lucas S."/>
            <person name="Copeland A."/>
            <person name="Lapidus A."/>
            <person name="Cheng J.-F."/>
            <person name="Goodwin L."/>
            <person name="Pitluck S."/>
            <person name="Chertkov O."/>
            <person name="Detter J.C."/>
            <person name="Han C."/>
            <person name="Tapia R."/>
            <person name="Land M."/>
            <person name="Hauser L."/>
            <person name="Kyrpides N."/>
            <person name="Ivanova N."/>
            <person name="Mikhailova N."/>
            <person name="Pagani I."/>
            <person name="Cadillo-Quiroz H."/>
            <person name="Imachi H."/>
            <person name="Zinder S."/>
            <person name="Liu W."/>
            <person name="Woyke T."/>
        </authorList>
    </citation>
    <scope>NUCLEOTIDE SEQUENCE [LARGE SCALE GENOMIC DNA]</scope>
    <source>
        <strain evidence="3">AL-21</strain>
    </source>
</reference>
<evidence type="ECO:0000256" key="1">
    <source>
        <dbReference type="SAM" id="Phobius"/>
    </source>
</evidence>
<dbReference type="EMBL" id="CP002551">
    <property type="protein sequence ID" value="ADZ09679.1"/>
    <property type="molecule type" value="Genomic_DNA"/>
</dbReference>
<name>F0T853_METLA</name>
<reference evidence="2 3" key="2">
    <citation type="journal article" date="2014" name="Int. J. Syst. Evol. Microbiol.">
        <title>Methanobacterium paludis sp. nov. and a novel strain of Methanobacterium lacus isolated from northern peatlands.</title>
        <authorList>
            <person name="Cadillo-Quiroz H."/>
            <person name="Brauer S.L."/>
            <person name="Goodson N."/>
            <person name="Yavitt J.B."/>
            <person name="Zinder S.H."/>
        </authorList>
    </citation>
    <scope>NUCLEOTIDE SEQUENCE [LARGE SCALE GENOMIC DNA]</scope>
    <source>
        <strain evidence="2 3">AL-21</strain>
    </source>
</reference>
<keyword evidence="1" id="KW-0812">Transmembrane</keyword>
<keyword evidence="3" id="KW-1185">Reference proteome</keyword>
<evidence type="ECO:0000313" key="2">
    <source>
        <dbReference type="EMBL" id="ADZ09679.1"/>
    </source>
</evidence>
<sequence>MQSIYQILVLSILLSGIVSGFLTFRMSGMKLAPHFIVLIVSLIITLVGILTLNTTIIYAAVILQLLAVITAYTQTWAVLKYNFQTSPAYAPHLTLMTLIPILSLASILA</sequence>
<dbReference type="KEGG" id="mel:Metbo_1441"/>
<dbReference type="Pfam" id="PF17379">
    <property type="entry name" value="DUF5400"/>
    <property type="match status" value="1"/>
</dbReference>
<dbReference type="RefSeq" id="WP_013645030.1">
    <property type="nucleotide sequence ID" value="NC_015216.1"/>
</dbReference>
<dbReference type="eggNOG" id="arCOG04884">
    <property type="taxonomic scope" value="Archaea"/>
</dbReference>
<feature type="transmembrane region" description="Helical" evidence="1">
    <location>
        <begin position="89"/>
        <end position="108"/>
    </location>
</feature>
<feature type="transmembrane region" description="Helical" evidence="1">
    <location>
        <begin position="6"/>
        <end position="24"/>
    </location>
</feature>
<dbReference type="GeneID" id="10277892"/>